<dbReference type="PANTHER" id="PTHR45138:SF9">
    <property type="entry name" value="DIGUANYLATE CYCLASE DGCM-RELATED"/>
    <property type="match status" value="1"/>
</dbReference>
<dbReference type="PROSITE" id="PS50887">
    <property type="entry name" value="GGDEF"/>
    <property type="match status" value="1"/>
</dbReference>
<dbReference type="RefSeq" id="WP_235310350.1">
    <property type="nucleotide sequence ID" value="NZ_JAKGAS010000001.1"/>
</dbReference>
<evidence type="ECO:0000313" key="5">
    <source>
        <dbReference type="EMBL" id="MCF2946830.1"/>
    </source>
</evidence>
<comment type="caution">
    <text evidence="5">The sequence shown here is derived from an EMBL/GenBank/DDBJ whole genome shotgun (WGS) entry which is preliminary data.</text>
</comment>
<gene>
    <name evidence="5" type="ORF">L0668_01825</name>
</gene>
<dbReference type="EMBL" id="JAKGAS010000001">
    <property type="protein sequence ID" value="MCF2946830.1"/>
    <property type="molecule type" value="Genomic_DNA"/>
</dbReference>
<dbReference type="PANTHER" id="PTHR45138">
    <property type="entry name" value="REGULATORY COMPONENTS OF SENSORY TRANSDUCTION SYSTEM"/>
    <property type="match status" value="1"/>
</dbReference>
<feature type="domain" description="GGDEF" evidence="4">
    <location>
        <begin position="175"/>
        <end position="302"/>
    </location>
</feature>
<feature type="transmembrane region" description="Helical" evidence="3">
    <location>
        <begin position="12"/>
        <end position="33"/>
    </location>
</feature>
<sequence>MNISLLAKHQKLFSIACASLTLSITLGIGLGNAKPLADISWLDIIGEGSIALLSLLWIFFILVSRPPGKVTSALIIGLSCILFTANLDLVDEFIYYQEAVSWLSMIESIPAGLGMLIMSYALYQWHQEQLILNKQLQKRESNFRQHQQVDFITTLYDAEYMRNQIDTELQNKAQPDFSVVMLDINNFDLFNRRFGHELGDNLLREISDLILMNLRATDLACRYAGDRFILLFPDTDLEVAQKIASQIKRAIANIAFKPELSADPVYHQLTFAVESAKFGDVTENILQRVSRRLELFKQGQTS</sequence>
<accession>A0ABS9D322</accession>
<evidence type="ECO:0000256" key="3">
    <source>
        <dbReference type="SAM" id="Phobius"/>
    </source>
</evidence>
<name>A0ABS9D322_9ALTE</name>
<dbReference type="EC" id="2.7.7.65" evidence="1"/>
<dbReference type="Pfam" id="PF00990">
    <property type="entry name" value="GGDEF"/>
    <property type="match status" value="1"/>
</dbReference>
<dbReference type="SMART" id="SM00267">
    <property type="entry name" value="GGDEF"/>
    <property type="match status" value="1"/>
</dbReference>
<organism evidence="5 6">
    <name type="scientific">Paraglaciecola algarum</name>
    <dbReference type="NCBI Taxonomy" id="3050085"/>
    <lineage>
        <taxon>Bacteria</taxon>
        <taxon>Pseudomonadati</taxon>
        <taxon>Pseudomonadota</taxon>
        <taxon>Gammaproteobacteria</taxon>
        <taxon>Alteromonadales</taxon>
        <taxon>Alteromonadaceae</taxon>
        <taxon>Paraglaciecola</taxon>
    </lineage>
</organism>
<dbReference type="Gene3D" id="3.30.70.270">
    <property type="match status" value="1"/>
</dbReference>
<feature type="transmembrane region" description="Helical" evidence="3">
    <location>
        <begin position="99"/>
        <end position="123"/>
    </location>
</feature>
<feature type="transmembrane region" description="Helical" evidence="3">
    <location>
        <begin position="39"/>
        <end position="63"/>
    </location>
</feature>
<feature type="transmembrane region" description="Helical" evidence="3">
    <location>
        <begin position="70"/>
        <end position="87"/>
    </location>
</feature>
<keyword evidence="3" id="KW-1133">Transmembrane helix</keyword>
<evidence type="ECO:0000256" key="1">
    <source>
        <dbReference type="ARBA" id="ARBA00012528"/>
    </source>
</evidence>
<dbReference type="CDD" id="cd01949">
    <property type="entry name" value="GGDEF"/>
    <property type="match status" value="1"/>
</dbReference>
<protein>
    <recommendedName>
        <fullName evidence="1">diguanylate cyclase</fullName>
        <ecNumber evidence="1">2.7.7.65</ecNumber>
    </recommendedName>
</protein>
<dbReference type="Proteomes" id="UP001521137">
    <property type="component" value="Unassembled WGS sequence"/>
</dbReference>
<keyword evidence="3" id="KW-0472">Membrane</keyword>
<evidence type="ECO:0000259" key="4">
    <source>
        <dbReference type="PROSITE" id="PS50887"/>
    </source>
</evidence>
<dbReference type="InterPro" id="IPR043128">
    <property type="entry name" value="Rev_trsase/Diguanyl_cyclase"/>
</dbReference>
<evidence type="ECO:0000256" key="2">
    <source>
        <dbReference type="ARBA" id="ARBA00034247"/>
    </source>
</evidence>
<dbReference type="InterPro" id="IPR029787">
    <property type="entry name" value="Nucleotide_cyclase"/>
</dbReference>
<evidence type="ECO:0000313" key="6">
    <source>
        <dbReference type="Proteomes" id="UP001521137"/>
    </source>
</evidence>
<dbReference type="SUPFAM" id="SSF55073">
    <property type="entry name" value="Nucleotide cyclase"/>
    <property type="match status" value="1"/>
</dbReference>
<reference evidence="5 6" key="1">
    <citation type="submission" date="2022-01" db="EMBL/GenBank/DDBJ databases">
        <title>Paraglaciecola sp. G1-23.</title>
        <authorList>
            <person name="Jin M.S."/>
            <person name="Han D.M."/>
            <person name="Kim H.M."/>
            <person name="Jeon C.O."/>
        </authorList>
    </citation>
    <scope>NUCLEOTIDE SEQUENCE [LARGE SCALE GENOMIC DNA]</scope>
    <source>
        <strain evidence="5 6">G1-23</strain>
    </source>
</reference>
<dbReference type="NCBIfam" id="TIGR00254">
    <property type="entry name" value="GGDEF"/>
    <property type="match status" value="1"/>
</dbReference>
<keyword evidence="3" id="KW-0812">Transmembrane</keyword>
<dbReference type="InterPro" id="IPR050469">
    <property type="entry name" value="Diguanylate_Cyclase"/>
</dbReference>
<proteinExistence type="predicted"/>
<comment type="catalytic activity">
    <reaction evidence="2">
        <text>2 GTP = 3',3'-c-di-GMP + 2 diphosphate</text>
        <dbReference type="Rhea" id="RHEA:24898"/>
        <dbReference type="ChEBI" id="CHEBI:33019"/>
        <dbReference type="ChEBI" id="CHEBI:37565"/>
        <dbReference type="ChEBI" id="CHEBI:58805"/>
        <dbReference type="EC" id="2.7.7.65"/>
    </reaction>
</comment>
<keyword evidence="6" id="KW-1185">Reference proteome</keyword>
<dbReference type="InterPro" id="IPR000160">
    <property type="entry name" value="GGDEF_dom"/>
</dbReference>